<dbReference type="GO" id="GO:0051607">
    <property type="term" value="P:defense response to virus"/>
    <property type="evidence" value="ECO:0007669"/>
    <property type="project" value="UniProtKB-KW"/>
</dbReference>
<keyword evidence="5" id="KW-0051">Antiviral defense</keyword>
<name>A0A847D471_9LACT</name>
<dbReference type="Proteomes" id="UP000589373">
    <property type="component" value="Unassembled WGS sequence"/>
</dbReference>
<dbReference type="AlphaFoldDB" id="A0A847D471"/>
<reference evidence="8 9" key="1">
    <citation type="journal article" date="2020" name="Biotechnol. Biofuels">
        <title>New insights from the biogas microbiome by comprehensive genome-resolved metagenomics of nearly 1600 species originating from multiple anaerobic digesters.</title>
        <authorList>
            <person name="Campanaro S."/>
            <person name="Treu L."/>
            <person name="Rodriguez-R L.M."/>
            <person name="Kovalovszki A."/>
            <person name="Ziels R.M."/>
            <person name="Maus I."/>
            <person name="Zhu X."/>
            <person name="Kougias P.G."/>
            <person name="Basile A."/>
            <person name="Luo G."/>
            <person name="Schluter A."/>
            <person name="Konstantinidis K.T."/>
            <person name="Angelidaki I."/>
        </authorList>
    </citation>
    <scope>NUCLEOTIDE SEQUENCE [LARGE SCALE GENOMIC DNA]</scope>
    <source>
        <strain evidence="8">AS07pgkLD_105</strain>
    </source>
</reference>
<evidence type="ECO:0000313" key="8">
    <source>
        <dbReference type="EMBL" id="NLD31174.1"/>
    </source>
</evidence>
<feature type="domain" description="CRISPR type III-associated protein" evidence="7">
    <location>
        <begin position="9"/>
        <end position="300"/>
    </location>
</feature>
<dbReference type="PANTHER" id="PTHR38007:SF1">
    <property type="entry name" value="CRISPR SYSTEM CMS PROTEIN CSM5"/>
    <property type="match status" value="1"/>
</dbReference>
<dbReference type="RefSeq" id="WP_276641899.1">
    <property type="nucleotide sequence ID" value="NZ_JAAZCD010000062.1"/>
</dbReference>
<dbReference type="Pfam" id="PF03787">
    <property type="entry name" value="RAMPs"/>
    <property type="match status" value="1"/>
</dbReference>
<sequence>MIKHFDVVLRCEGPVHIGAGTQIPKRELWYDEKKQRLSVLDIPRMMRDLTSRQRESLYSFLLGKTNRFEMRQMLSDMGLQEEKIRQWEKYGFPFQKNAYRNMRDIMCCVKDGFGFPYVPGSSLKGALRTIFLSYQIQNDKQAKEKTLNHMANEFYRSAYKQNKVAKQMAQESARLEDKYFSSKQTSHDRMRGLSVSDSERLSLDQIVIADKADLSSTEFQPKKQKIPLWRESIKKGAELHFRISIDTDRLGLSRHFSLNDLQERIDLYHENYELAFLQYFEEEYAPYGSHFYLGGGSGFYTKTVLYEYLMDENEDEIYRKSAEIAEKLMHEKFKRGKHLGSAKKWGFSPKLLKLTTIENDYVEMGRVSLDLSRSHEINI</sequence>
<accession>A0A847D471</accession>
<evidence type="ECO:0000256" key="2">
    <source>
        <dbReference type="ARBA" id="ARBA00006680"/>
    </source>
</evidence>
<dbReference type="EMBL" id="JAAZCD010000062">
    <property type="protein sequence ID" value="NLD31174.1"/>
    <property type="molecule type" value="Genomic_DNA"/>
</dbReference>
<evidence type="ECO:0000256" key="1">
    <source>
        <dbReference type="ARBA" id="ARBA00003088"/>
    </source>
</evidence>
<evidence type="ECO:0000313" key="9">
    <source>
        <dbReference type="Proteomes" id="UP000589373"/>
    </source>
</evidence>
<evidence type="ECO:0000259" key="7">
    <source>
        <dbReference type="Pfam" id="PF03787"/>
    </source>
</evidence>
<dbReference type="PANTHER" id="PTHR38007">
    <property type="entry name" value="CRISPR SYSTEM CMS PROTEIN CSM5"/>
    <property type="match status" value="1"/>
</dbReference>
<evidence type="ECO:0000256" key="5">
    <source>
        <dbReference type="ARBA" id="ARBA00023118"/>
    </source>
</evidence>
<comment type="similarity">
    <text evidence="2">Belongs to the CRISPR-associated Csm5 family.</text>
</comment>
<comment type="caution">
    <text evidence="8">The sequence shown here is derived from an EMBL/GenBank/DDBJ whole genome shotgun (WGS) entry which is preliminary data.</text>
</comment>
<gene>
    <name evidence="8" type="primary">csm5</name>
    <name evidence="8" type="ORF">GX662_02805</name>
</gene>
<dbReference type="GO" id="GO:0003723">
    <property type="term" value="F:RNA binding"/>
    <property type="evidence" value="ECO:0007669"/>
    <property type="project" value="UniProtKB-KW"/>
</dbReference>
<evidence type="ECO:0000256" key="3">
    <source>
        <dbReference type="ARBA" id="ARBA00016113"/>
    </source>
</evidence>
<keyword evidence="4" id="KW-0694">RNA-binding</keyword>
<organism evidence="8 9">
    <name type="scientific">Trichococcus flocculiformis</name>
    <dbReference type="NCBI Taxonomy" id="82803"/>
    <lineage>
        <taxon>Bacteria</taxon>
        <taxon>Bacillati</taxon>
        <taxon>Bacillota</taxon>
        <taxon>Bacilli</taxon>
        <taxon>Lactobacillales</taxon>
        <taxon>Carnobacteriaceae</taxon>
        <taxon>Trichococcus</taxon>
    </lineage>
</organism>
<dbReference type="InterPro" id="IPR005537">
    <property type="entry name" value="RAMP_III_fam"/>
</dbReference>
<dbReference type="NCBIfam" id="TIGR01899">
    <property type="entry name" value="cas_TM1807_csm5"/>
    <property type="match status" value="1"/>
</dbReference>
<evidence type="ECO:0000256" key="4">
    <source>
        <dbReference type="ARBA" id="ARBA00022884"/>
    </source>
</evidence>
<dbReference type="InterPro" id="IPR010173">
    <property type="entry name" value="CRISPR-assoc_Csm5"/>
</dbReference>
<proteinExistence type="inferred from homology"/>
<evidence type="ECO:0000256" key="6">
    <source>
        <dbReference type="ARBA" id="ARBA00031720"/>
    </source>
</evidence>
<protein>
    <recommendedName>
        <fullName evidence="3">CRISPR system Cms protein Csm5</fullName>
    </recommendedName>
    <alternativeName>
        <fullName evidence="6">CRISPR type III A-associated protein Csm5</fullName>
    </alternativeName>
</protein>
<comment type="function">
    <text evidence="1">This subunit might be involved in maturation of a crRNA intermediate to its mature form.</text>
</comment>